<accession>A0ABR6VQ66</accession>
<dbReference type="EMBL" id="JACOAF010000019">
    <property type="protein sequence ID" value="MBC3539341.1"/>
    <property type="molecule type" value="Genomic_DNA"/>
</dbReference>
<evidence type="ECO:0000313" key="3">
    <source>
        <dbReference type="Proteomes" id="UP000659698"/>
    </source>
</evidence>
<proteinExistence type="predicted"/>
<sequence length="56" mass="6374">MLSNSTTGYTNQLVKHFYKNITKSQGKQSLPQRLSPEKQKDSLNQFPPADDGNQTY</sequence>
<feature type="compositionally biased region" description="Polar residues" evidence="1">
    <location>
        <begin position="21"/>
        <end position="32"/>
    </location>
</feature>
<keyword evidence="3" id="KW-1185">Reference proteome</keyword>
<organism evidence="2 3">
    <name type="scientific">Rufibacter sediminis</name>
    <dbReference type="NCBI Taxonomy" id="2762756"/>
    <lineage>
        <taxon>Bacteria</taxon>
        <taxon>Pseudomonadati</taxon>
        <taxon>Bacteroidota</taxon>
        <taxon>Cytophagia</taxon>
        <taxon>Cytophagales</taxon>
        <taxon>Hymenobacteraceae</taxon>
        <taxon>Rufibacter</taxon>
    </lineage>
</organism>
<gene>
    <name evidence="2" type="ORF">H7U12_06585</name>
</gene>
<dbReference type="RefSeq" id="WP_186634838.1">
    <property type="nucleotide sequence ID" value="NZ_JACOAF010000019.1"/>
</dbReference>
<protein>
    <submittedName>
        <fullName evidence="2">Uncharacterized protein</fullName>
    </submittedName>
</protein>
<evidence type="ECO:0000313" key="2">
    <source>
        <dbReference type="EMBL" id="MBC3539341.1"/>
    </source>
</evidence>
<feature type="region of interest" description="Disordered" evidence="1">
    <location>
        <begin position="20"/>
        <end position="56"/>
    </location>
</feature>
<comment type="caution">
    <text evidence="2">The sequence shown here is derived from an EMBL/GenBank/DDBJ whole genome shotgun (WGS) entry which is preliminary data.</text>
</comment>
<evidence type="ECO:0000256" key="1">
    <source>
        <dbReference type="SAM" id="MobiDB-lite"/>
    </source>
</evidence>
<dbReference type="Proteomes" id="UP000659698">
    <property type="component" value="Unassembled WGS sequence"/>
</dbReference>
<name>A0ABR6VQ66_9BACT</name>
<reference evidence="2 3" key="1">
    <citation type="journal article" date="2019" name="Int. J. Syst. Evol. Microbiol.">
        <title>Rufibacter sediminis sp. nov., isolated from freshwater lake sediment.</title>
        <authorList>
            <person name="Qu J.H."/>
            <person name="Zhang L.J."/>
            <person name="Fu Y.H."/>
            <person name="Li H.F."/>
        </authorList>
    </citation>
    <scope>NUCLEOTIDE SEQUENCE [LARGE SCALE GENOMIC DNA]</scope>
    <source>
        <strain evidence="2 3">H-1</strain>
    </source>
</reference>